<dbReference type="InterPro" id="IPR029058">
    <property type="entry name" value="AB_hydrolase_fold"/>
</dbReference>
<reference evidence="2 3" key="1">
    <citation type="submission" date="2019-06" db="EMBL/GenBank/DDBJ databases">
        <title>Description of Kitasatospora acidophila sp. nov. isolated from pine grove soil, and reclassification of Streptomyces novaecaesareae to Kitasatospora novaeceasareae comb. nov.</title>
        <authorList>
            <person name="Kim M.J."/>
        </authorList>
    </citation>
    <scope>NUCLEOTIDE SEQUENCE [LARGE SCALE GENOMIC DNA]</scope>
    <source>
        <strain evidence="2 3">MMS16-CNU292</strain>
    </source>
</reference>
<dbReference type="InterPro" id="IPR000073">
    <property type="entry name" value="AB_hydrolase_1"/>
</dbReference>
<dbReference type="PANTHER" id="PTHR47751">
    <property type="entry name" value="SUPERFAMILY HYDROLASE, PUTATIVE (AFU_ORTHOLOGUE AFUA_2G16580)-RELATED"/>
    <property type="match status" value="1"/>
</dbReference>
<dbReference type="SUPFAM" id="SSF53474">
    <property type="entry name" value="alpha/beta-Hydrolases"/>
    <property type="match status" value="1"/>
</dbReference>
<dbReference type="Gene3D" id="1.10.10.800">
    <property type="match status" value="1"/>
</dbReference>
<dbReference type="GO" id="GO:0016787">
    <property type="term" value="F:hydrolase activity"/>
    <property type="evidence" value="ECO:0007669"/>
    <property type="project" value="UniProtKB-KW"/>
</dbReference>
<dbReference type="Gene3D" id="3.40.50.1820">
    <property type="entry name" value="alpha/beta hydrolase"/>
    <property type="match status" value="1"/>
</dbReference>
<proteinExistence type="predicted"/>
<sequence length="295" mass="30970">MRPEKVTFTSGGTKLVGNLYRPTAAVAAPAPAVVVTGTWTSVKEQMAARYAAGLAAAGYTALAFDFSGSGESDGTPRDWENPAGKVAEIAVAADFLRSLPGVAADRIGGLGVCAGAGYTAVASARGAGFRSQAMIAPWLHNAEVLAGLYGGAEVVAGLIARGEAAAEKYRQTGEVDYVPTASTEDERSPMYGNFDYYLDSSRGAVPQWPNRFAVLSWADWLTFDPIAVAPEVTVPTLLVHSREAAIPEGVERFHAGLTAPNELHWLTGGQFDFYDNEPSVTAALDLAAAHFGRTL</sequence>
<gene>
    <name evidence="2" type="ORF">E6W39_33860</name>
</gene>
<dbReference type="AlphaFoldDB" id="A0A540WFS0"/>
<name>A0A540WFS0_9ACTN</name>
<dbReference type="PANTHER" id="PTHR47751:SF1">
    <property type="entry name" value="SUPERFAMILY HYDROLASE, PUTATIVE (AFU_ORTHOLOGUE AFUA_2G16580)-RELATED"/>
    <property type="match status" value="1"/>
</dbReference>
<dbReference type="InterPro" id="IPR051411">
    <property type="entry name" value="Polyketide_trans_af380"/>
</dbReference>
<protein>
    <submittedName>
        <fullName evidence="2">Alpha/beta hydrolase</fullName>
    </submittedName>
</protein>
<accession>A0A540WFS0</accession>
<dbReference type="Proteomes" id="UP000319103">
    <property type="component" value="Unassembled WGS sequence"/>
</dbReference>
<evidence type="ECO:0000313" key="2">
    <source>
        <dbReference type="EMBL" id="TQF07737.1"/>
    </source>
</evidence>
<keyword evidence="2" id="KW-0378">Hydrolase</keyword>
<evidence type="ECO:0000259" key="1">
    <source>
        <dbReference type="Pfam" id="PF12697"/>
    </source>
</evidence>
<dbReference type="OrthoDB" id="9805123at2"/>
<dbReference type="Pfam" id="PF12697">
    <property type="entry name" value="Abhydrolase_6"/>
    <property type="match status" value="1"/>
</dbReference>
<organism evidence="2 3">
    <name type="scientific">Kitasatospora acidiphila</name>
    <dbReference type="NCBI Taxonomy" id="2567942"/>
    <lineage>
        <taxon>Bacteria</taxon>
        <taxon>Bacillati</taxon>
        <taxon>Actinomycetota</taxon>
        <taxon>Actinomycetes</taxon>
        <taxon>Kitasatosporales</taxon>
        <taxon>Streptomycetaceae</taxon>
        <taxon>Kitasatospora</taxon>
    </lineage>
</organism>
<evidence type="ECO:0000313" key="3">
    <source>
        <dbReference type="Proteomes" id="UP000319103"/>
    </source>
</evidence>
<feature type="domain" description="AB hydrolase-1" evidence="1">
    <location>
        <begin position="34"/>
        <end position="256"/>
    </location>
</feature>
<keyword evidence="3" id="KW-1185">Reference proteome</keyword>
<comment type="caution">
    <text evidence="2">The sequence shown here is derived from an EMBL/GenBank/DDBJ whole genome shotgun (WGS) entry which is preliminary data.</text>
</comment>
<dbReference type="EMBL" id="VIGB01000003">
    <property type="protein sequence ID" value="TQF07737.1"/>
    <property type="molecule type" value="Genomic_DNA"/>
</dbReference>